<dbReference type="SUPFAM" id="SSF52821">
    <property type="entry name" value="Rhodanese/Cell cycle control phosphatase"/>
    <property type="match status" value="1"/>
</dbReference>
<dbReference type="OrthoDB" id="566238at2759"/>
<comment type="caution">
    <text evidence="2">The sequence shown here is derived from an EMBL/GenBank/DDBJ whole genome shotgun (WGS) entry which is preliminary data.</text>
</comment>
<dbReference type="Gene3D" id="3.40.250.10">
    <property type="entry name" value="Rhodanese-like domain"/>
    <property type="match status" value="1"/>
</dbReference>
<dbReference type="InterPro" id="IPR001763">
    <property type="entry name" value="Rhodanese-like_dom"/>
</dbReference>
<evidence type="ECO:0000313" key="2">
    <source>
        <dbReference type="EMBL" id="TIA91963.1"/>
    </source>
</evidence>
<dbReference type="EMBL" id="SPNW01000009">
    <property type="protein sequence ID" value="TIA91963.1"/>
    <property type="molecule type" value="Genomic_DNA"/>
</dbReference>
<name>A0A4V4LTX5_9BASI</name>
<reference evidence="2" key="1">
    <citation type="submission" date="2019-03" db="EMBL/GenBank/DDBJ databases">
        <title>Sequencing 23 genomes of Wallemia ichthyophaga.</title>
        <authorList>
            <person name="Gostincar C."/>
        </authorList>
    </citation>
    <scope>NUCLEOTIDE SEQUENCE [LARGE SCALE GENOMIC DNA]</scope>
    <source>
        <strain evidence="2">EXF-5753</strain>
    </source>
</reference>
<accession>A0A4V4LTX5</accession>
<protein>
    <recommendedName>
        <fullName evidence="1">Rhodanese domain-containing protein</fullName>
    </recommendedName>
</protein>
<evidence type="ECO:0000259" key="1">
    <source>
        <dbReference type="PROSITE" id="PS50206"/>
    </source>
</evidence>
<keyword evidence="3" id="KW-1185">Reference proteome</keyword>
<dbReference type="PANTHER" id="PTHR44086:SF10">
    <property type="entry name" value="THIOSULFATE SULFURTRANSFERASE_RHODANESE-LIKE DOMAIN-CONTAINING PROTEIN 3"/>
    <property type="match status" value="1"/>
</dbReference>
<organism evidence="2 3">
    <name type="scientific">Wallemia hederae</name>
    <dbReference type="NCBI Taxonomy" id="1540922"/>
    <lineage>
        <taxon>Eukaryota</taxon>
        <taxon>Fungi</taxon>
        <taxon>Dikarya</taxon>
        <taxon>Basidiomycota</taxon>
        <taxon>Wallemiomycotina</taxon>
        <taxon>Wallemiomycetes</taxon>
        <taxon>Wallemiales</taxon>
        <taxon>Wallemiaceae</taxon>
        <taxon>Wallemia</taxon>
    </lineage>
</organism>
<dbReference type="InterPro" id="IPR036873">
    <property type="entry name" value="Rhodanese-like_dom_sf"/>
</dbReference>
<dbReference type="PANTHER" id="PTHR44086">
    <property type="entry name" value="THIOSULFATE SULFURTRANSFERASE RDL2, MITOCHONDRIAL-RELATED"/>
    <property type="match status" value="1"/>
</dbReference>
<dbReference type="GO" id="GO:0005739">
    <property type="term" value="C:mitochondrion"/>
    <property type="evidence" value="ECO:0007669"/>
    <property type="project" value="TreeGrafter"/>
</dbReference>
<feature type="domain" description="Rhodanese" evidence="1">
    <location>
        <begin position="53"/>
        <end position="158"/>
    </location>
</feature>
<dbReference type="SMART" id="SM00450">
    <property type="entry name" value="RHOD"/>
    <property type="match status" value="1"/>
</dbReference>
<dbReference type="GO" id="GO:0004792">
    <property type="term" value="F:thiosulfate-cyanide sulfurtransferase activity"/>
    <property type="evidence" value="ECO:0007669"/>
    <property type="project" value="TreeGrafter"/>
</dbReference>
<dbReference type="Pfam" id="PF00581">
    <property type="entry name" value="Rhodanese"/>
    <property type="match status" value="1"/>
</dbReference>
<dbReference type="PROSITE" id="PS50206">
    <property type="entry name" value="RHODANESE_3"/>
    <property type="match status" value="1"/>
</dbReference>
<sequence>MNFLAQASTRRALPVFTRSLNQSRVNMFSSKDGGFWDAPQLQYKDIKPLTKAPTEDKVLIDVREPNEVIQGSIPSSVNLPLSNFEHALDLDDAEFKHLYGFNKPSNGIDDKRDFIFYCRSGKRSATACDLAIRRGINRIHNYQGSYIDWLANEQAKEKEGIEDEED</sequence>
<dbReference type="Proteomes" id="UP000310189">
    <property type="component" value="Unassembled WGS sequence"/>
</dbReference>
<dbReference type="AlphaFoldDB" id="A0A4V4LTX5"/>
<evidence type="ECO:0000313" key="3">
    <source>
        <dbReference type="Proteomes" id="UP000310189"/>
    </source>
</evidence>
<proteinExistence type="predicted"/>
<gene>
    <name evidence="2" type="ORF">E3P99_00819</name>
</gene>